<comment type="caution">
    <text evidence="2">The sequence shown here is derived from an EMBL/GenBank/DDBJ whole genome shotgun (WGS) entry which is preliminary data.</text>
</comment>
<sequence length="250" mass="27777">MNRPNHSSPLADSSPLSAYNHNANRSGDLFDMDQDQDPGSSPTVAVQTRRRAQYKSSSSRPPRVPPLVLGFPRRASGGADLGAGAAMGDDGDGSQAAFLRTRLKKRCLERATKARERAVNRKRGGQMNMSSSDGFDFDEEMDDEEEDPLLDELFIRIMRNQTRKTRRSYLHAYDREIGSSDPALEDPLEWEDELGNTFDPLTSIPSAVDEDEALQDYLAAEALADFADIPPEELFGDAENDWDEDTMDVS</sequence>
<name>A0A8H6VRX7_9AGAR</name>
<dbReference type="Proteomes" id="UP000636479">
    <property type="component" value="Unassembled WGS sequence"/>
</dbReference>
<organism evidence="2 3">
    <name type="scientific">Mycena indigotica</name>
    <dbReference type="NCBI Taxonomy" id="2126181"/>
    <lineage>
        <taxon>Eukaryota</taxon>
        <taxon>Fungi</taxon>
        <taxon>Dikarya</taxon>
        <taxon>Basidiomycota</taxon>
        <taxon>Agaricomycotina</taxon>
        <taxon>Agaricomycetes</taxon>
        <taxon>Agaricomycetidae</taxon>
        <taxon>Agaricales</taxon>
        <taxon>Marasmiineae</taxon>
        <taxon>Mycenaceae</taxon>
        <taxon>Mycena</taxon>
    </lineage>
</organism>
<keyword evidence="3" id="KW-1185">Reference proteome</keyword>
<feature type="region of interest" description="Disordered" evidence="1">
    <location>
        <begin position="1"/>
        <end position="94"/>
    </location>
</feature>
<accession>A0A8H6VRX7</accession>
<proteinExistence type="predicted"/>
<feature type="compositionally biased region" description="Low complexity" evidence="1">
    <location>
        <begin position="7"/>
        <end position="18"/>
    </location>
</feature>
<evidence type="ECO:0000313" key="2">
    <source>
        <dbReference type="EMBL" id="KAF7289786.1"/>
    </source>
</evidence>
<reference evidence="2" key="1">
    <citation type="submission" date="2020-05" db="EMBL/GenBank/DDBJ databases">
        <title>Mycena genomes resolve the evolution of fungal bioluminescence.</title>
        <authorList>
            <person name="Tsai I.J."/>
        </authorList>
    </citation>
    <scope>NUCLEOTIDE SEQUENCE</scope>
    <source>
        <strain evidence="2">171206Taipei</strain>
    </source>
</reference>
<dbReference type="EMBL" id="JACAZF010000016">
    <property type="protein sequence ID" value="KAF7289786.1"/>
    <property type="molecule type" value="Genomic_DNA"/>
</dbReference>
<dbReference type="GeneID" id="59352475"/>
<evidence type="ECO:0000313" key="3">
    <source>
        <dbReference type="Proteomes" id="UP000636479"/>
    </source>
</evidence>
<dbReference type="RefSeq" id="XP_037213515.1">
    <property type="nucleotide sequence ID" value="XM_037369959.1"/>
</dbReference>
<evidence type="ECO:0000256" key="1">
    <source>
        <dbReference type="SAM" id="MobiDB-lite"/>
    </source>
</evidence>
<feature type="compositionally biased region" description="Low complexity" evidence="1">
    <location>
        <begin position="56"/>
        <end position="94"/>
    </location>
</feature>
<dbReference type="OrthoDB" id="3268127at2759"/>
<feature type="region of interest" description="Disordered" evidence="1">
    <location>
        <begin position="113"/>
        <end position="143"/>
    </location>
</feature>
<protein>
    <submittedName>
        <fullName evidence="2">Uncharacterized protein</fullName>
    </submittedName>
</protein>
<feature type="compositionally biased region" description="Polar residues" evidence="1">
    <location>
        <begin position="37"/>
        <end position="46"/>
    </location>
</feature>
<dbReference type="AlphaFoldDB" id="A0A8H6VRX7"/>
<gene>
    <name evidence="2" type="ORF">MIND_01352800</name>
</gene>